<comment type="caution">
    <text evidence="2">The sequence shown here is derived from an EMBL/GenBank/DDBJ whole genome shotgun (WGS) entry which is preliminary data.</text>
</comment>
<sequence>MSNHTDDPGHGHSPAAWTAVIIMLVAISLGTVALFIDVWVLFWVAVGLLVVGALVGWIMTKAGYGANGPKYTSKAH</sequence>
<dbReference type="RefSeq" id="WP_135113096.1">
    <property type="nucleotide sequence ID" value="NZ_JADGLL010000004.1"/>
</dbReference>
<keyword evidence="1" id="KW-1133">Transmembrane helix</keyword>
<name>A0A4Y9FZX7_9MICO</name>
<evidence type="ECO:0000313" key="3">
    <source>
        <dbReference type="Proteomes" id="UP000298358"/>
    </source>
</evidence>
<feature type="transmembrane region" description="Helical" evidence="1">
    <location>
        <begin position="40"/>
        <end position="59"/>
    </location>
</feature>
<evidence type="ECO:0000313" key="2">
    <source>
        <dbReference type="EMBL" id="TFU33938.1"/>
    </source>
</evidence>
<dbReference type="AlphaFoldDB" id="A0A4Y9FZX7"/>
<dbReference type="InterPro" id="IPR046550">
    <property type="entry name" value="DUF6704"/>
</dbReference>
<gene>
    <name evidence="2" type="ORF">E4U02_03100</name>
</gene>
<reference evidence="2 3" key="1">
    <citation type="submission" date="2019-03" db="EMBL/GenBank/DDBJ databases">
        <title>Diversity of the mouse oral microbiome.</title>
        <authorList>
            <person name="Joseph S."/>
            <person name="Aduse-Opoku J."/>
            <person name="Curtis M."/>
            <person name="Wade W."/>
            <person name="Hashim A."/>
        </authorList>
    </citation>
    <scope>NUCLEOTIDE SEQUENCE [LARGE SCALE GENOMIC DNA]</scope>
    <source>
        <strain evidence="2 3">P1012</strain>
    </source>
</reference>
<accession>A0A4Y9FZX7</accession>
<evidence type="ECO:0008006" key="4">
    <source>
        <dbReference type="Google" id="ProtNLM"/>
    </source>
</evidence>
<dbReference type="EMBL" id="SPQB01000004">
    <property type="protein sequence ID" value="TFU33938.1"/>
    <property type="molecule type" value="Genomic_DNA"/>
</dbReference>
<organism evidence="2 3">
    <name type="scientific">Microbacterium paludicola</name>
    <dbReference type="NCBI Taxonomy" id="300019"/>
    <lineage>
        <taxon>Bacteria</taxon>
        <taxon>Bacillati</taxon>
        <taxon>Actinomycetota</taxon>
        <taxon>Actinomycetes</taxon>
        <taxon>Micrococcales</taxon>
        <taxon>Microbacteriaceae</taxon>
        <taxon>Microbacterium</taxon>
    </lineage>
</organism>
<dbReference type="NCBIfam" id="NF041681">
    <property type="entry name" value="HGxxPAAW"/>
    <property type="match status" value="1"/>
</dbReference>
<keyword evidence="1" id="KW-0472">Membrane</keyword>
<keyword evidence="1" id="KW-0812">Transmembrane</keyword>
<keyword evidence="3" id="KW-1185">Reference proteome</keyword>
<feature type="transmembrane region" description="Helical" evidence="1">
    <location>
        <begin position="15"/>
        <end position="35"/>
    </location>
</feature>
<dbReference type="OrthoDB" id="3872677at2"/>
<dbReference type="Proteomes" id="UP000298358">
    <property type="component" value="Unassembled WGS sequence"/>
</dbReference>
<evidence type="ECO:0000256" key="1">
    <source>
        <dbReference type="SAM" id="Phobius"/>
    </source>
</evidence>
<proteinExistence type="predicted"/>
<dbReference type="Pfam" id="PF20447">
    <property type="entry name" value="DUF6704"/>
    <property type="match status" value="1"/>
</dbReference>
<protein>
    <recommendedName>
        <fullName evidence="4">DUF4175 domain-containing protein</fullName>
    </recommendedName>
</protein>